<dbReference type="AlphaFoldDB" id="A0A0D6AXR2"/>
<evidence type="ECO:0000256" key="1">
    <source>
        <dbReference type="ARBA" id="ARBA00004418"/>
    </source>
</evidence>
<dbReference type="eggNOG" id="COG4166">
    <property type="taxonomic scope" value="Bacteria"/>
</dbReference>
<proteinExistence type="inferred from homology"/>
<dbReference type="SUPFAM" id="SSF53850">
    <property type="entry name" value="Periplasmic binding protein-like II"/>
    <property type="match status" value="1"/>
</dbReference>
<evidence type="ECO:0000313" key="6">
    <source>
        <dbReference type="EMBL" id="BAQ67430.1"/>
    </source>
</evidence>
<comment type="similarity">
    <text evidence="2">Belongs to the bacterial solute-binding protein 5 family.</text>
</comment>
<dbReference type="PIRSF" id="PIRSF002741">
    <property type="entry name" value="MppA"/>
    <property type="match status" value="1"/>
</dbReference>
<dbReference type="PATRIC" id="fig|35806.4.peg.264"/>
<feature type="chain" id="PRO_5002301028" evidence="4">
    <location>
        <begin position="44"/>
        <end position="647"/>
    </location>
</feature>
<evidence type="ECO:0000259" key="5">
    <source>
        <dbReference type="Pfam" id="PF00496"/>
    </source>
</evidence>
<evidence type="ECO:0000256" key="4">
    <source>
        <dbReference type="SAM" id="SignalP"/>
    </source>
</evidence>
<dbReference type="GO" id="GO:0042884">
    <property type="term" value="P:microcin transport"/>
    <property type="evidence" value="ECO:0007669"/>
    <property type="project" value="TreeGrafter"/>
</dbReference>
<evidence type="ECO:0000313" key="7">
    <source>
        <dbReference type="Proteomes" id="UP000064912"/>
    </source>
</evidence>
<evidence type="ECO:0000256" key="2">
    <source>
        <dbReference type="ARBA" id="ARBA00005695"/>
    </source>
</evidence>
<dbReference type="CDD" id="cd08497">
    <property type="entry name" value="MbnE-like"/>
    <property type="match status" value="1"/>
</dbReference>
<dbReference type="Gene3D" id="3.10.105.10">
    <property type="entry name" value="Dipeptide-binding Protein, Domain 3"/>
    <property type="match status" value="1"/>
</dbReference>
<evidence type="ECO:0000256" key="3">
    <source>
        <dbReference type="ARBA" id="ARBA00022729"/>
    </source>
</evidence>
<dbReference type="Proteomes" id="UP000064912">
    <property type="component" value="Chromosome"/>
</dbReference>
<dbReference type="GO" id="GO:0015833">
    <property type="term" value="P:peptide transport"/>
    <property type="evidence" value="ECO:0007669"/>
    <property type="project" value="TreeGrafter"/>
</dbReference>
<name>A0A0D6AXR2_RHOSU</name>
<dbReference type="GO" id="GO:1904680">
    <property type="term" value="F:peptide transmembrane transporter activity"/>
    <property type="evidence" value="ECO:0007669"/>
    <property type="project" value="TreeGrafter"/>
</dbReference>
<organism evidence="6 7">
    <name type="scientific">Rhodovulum sulfidophilum</name>
    <name type="common">Rhodobacter sulfidophilus</name>
    <dbReference type="NCBI Taxonomy" id="35806"/>
    <lineage>
        <taxon>Bacteria</taxon>
        <taxon>Pseudomonadati</taxon>
        <taxon>Pseudomonadota</taxon>
        <taxon>Alphaproteobacteria</taxon>
        <taxon>Rhodobacterales</taxon>
        <taxon>Paracoccaceae</taxon>
        <taxon>Rhodovulum</taxon>
    </lineage>
</organism>
<feature type="signal peptide" evidence="4">
    <location>
        <begin position="1"/>
        <end position="43"/>
    </location>
</feature>
<dbReference type="PANTHER" id="PTHR30290">
    <property type="entry name" value="PERIPLASMIC BINDING COMPONENT OF ABC TRANSPORTER"/>
    <property type="match status" value="1"/>
</dbReference>
<dbReference type="GO" id="GO:0043190">
    <property type="term" value="C:ATP-binding cassette (ABC) transporter complex"/>
    <property type="evidence" value="ECO:0007669"/>
    <property type="project" value="InterPro"/>
</dbReference>
<dbReference type="InterPro" id="IPR039424">
    <property type="entry name" value="SBP_5"/>
</dbReference>
<dbReference type="EMBL" id="AP014800">
    <property type="protein sequence ID" value="BAQ67430.1"/>
    <property type="molecule type" value="Genomic_DNA"/>
</dbReference>
<dbReference type="Pfam" id="PF00496">
    <property type="entry name" value="SBP_bac_5"/>
    <property type="match status" value="1"/>
</dbReference>
<reference evidence="6 7" key="1">
    <citation type="submission" date="2015-02" db="EMBL/GenBank/DDBJ databases">
        <title>Genome sequene of Rhodovulum sulfidophilum DSM 2351.</title>
        <authorList>
            <person name="Nagao N."/>
        </authorList>
    </citation>
    <scope>NUCLEOTIDE SEQUENCE [LARGE SCALE GENOMIC DNA]</scope>
    <source>
        <strain evidence="6 7">DSM 2351</strain>
    </source>
</reference>
<dbReference type="PANTHER" id="PTHR30290:SF64">
    <property type="entry name" value="ABC TRANSPORTER PERIPLASMIC BINDING PROTEIN"/>
    <property type="match status" value="1"/>
</dbReference>
<dbReference type="GO" id="GO:0030288">
    <property type="term" value="C:outer membrane-bounded periplasmic space"/>
    <property type="evidence" value="ECO:0007669"/>
    <property type="project" value="TreeGrafter"/>
</dbReference>
<keyword evidence="3 4" id="KW-0732">Signal</keyword>
<feature type="domain" description="Solute-binding protein family 5" evidence="5">
    <location>
        <begin position="135"/>
        <end position="549"/>
    </location>
</feature>
<dbReference type="InterPro" id="IPR000914">
    <property type="entry name" value="SBP_5_dom"/>
</dbReference>
<dbReference type="InterPro" id="IPR030678">
    <property type="entry name" value="Peptide/Ni-bd"/>
</dbReference>
<dbReference type="Gene3D" id="3.40.190.10">
    <property type="entry name" value="Periplasmic binding protein-like II"/>
    <property type="match status" value="1"/>
</dbReference>
<sequence>MPKPRSHPDSAACAAAARPFPTTPLMAPVLALFLALGAGPAPAEEAATGMSDGKVIESFAYSALGAPKYGPDMAHLDYVNPDAPKGGEISIWAPGTFDSFNQYSRMGVPAVLNTIGTERLMTSTADDPYAMYCYLCTSIEYPEDLSWVIFNLRDDVTFQDGTPMTAEDIAFTQKLFLEQGIIEYRRLVEAYFGPIEVLGPHRIKFTFNDVTPMRDRIGLAGGTPAFSKAWFEETGARLDQSTKTPFMATGAYVLDSFDYNRRVVYRRNPDFWGADQPFNIGRYNFDRIRVEYFADSNAAFEAFKSGAYTFRTENSSKTWATGYDFPGIERGDVVREAIPDGSVGTRLSWVFNLDRAKWQDIRVRRAVEMMFNFEWSNKTLFYGYFTQPVSFWSGTDLAASGTPGPDEAAILQPLVDEGLLEPEILTEEVASPPDHDADTYRPSRRIIRAASKLLDEAGWVAGDDGIRRKDGQPLELVIIQRDPQFDRAINPFLENLRMLGVSGRLERVDTAQYVERRRAGMFDLANQGFVMGFEPSSGLSQWFGSKTADNSSRNLMRLRSPAVDRLIEDVIAADTLDGMKTRVHALDRVLRSLHFDIPLWFNDKTWVAYYDMYRHPETLPPLDVGELDFWWFDQEAADRLHASGALR</sequence>
<protein>
    <submittedName>
        <fullName evidence="6">ABC peptide transporter, substrate binding protein</fullName>
    </submittedName>
</protein>
<dbReference type="KEGG" id="rsu:NHU_00259"/>
<gene>
    <name evidence="6" type="ORF">NHU_00259</name>
</gene>
<accession>A0A0D6AXR2</accession>
<comment type="subcellular location">
    <subcellularLocation>
        <location evidence="1">Periplasm</location>
    </subcellularLocation>
</comment>